<dbReference type="EMBL" id="JAPWDV010000003">
    <property type="protein sequence ID" value="KAJ6216126.1"/>
    <property type="molecule type" value="Genomic_DNA"/>
</dbReference>
<keyword evidence="3" id="KW-1185">Reference proteome</keyword>
<evidence type="ECO:0000313" key="2">
    <source>
        <dbReference type="EMBL" id="KAJ6216126.1"/>
    </source>
</evidence>
<evidence type="ECO:0000313" key="3">
    <source>
        <dbReference type="Proteomes" id="UP001142055"/>
    </source>
</evidence>
<comment type="caution">
    <text evidence="2">The sequence shown here is derived from an EMBL/GenBank/DDBJ whole genome shotgun (WGS) entry which is preliminary data.</text>
</comment>
<gene>
    <name evidence="2" type="ORF">RDWZM_007283</name>
</gene>
<evidence type="ECO:0000256" key="1">
    <source>
        <dbReference type="SAM" id="SignalP"/>
    </source>
</evidence>
<sequence length="276" mass="30107">MNSILVILLPFLFNLPFIIGETSTSPVEDITVKFAEPIDDTNKILYDLDQQIQQIVHGRNNEKSSTNLAGNNKNEPETLAYANAGDSTYGVTPKNAEPHPDTTKVVADEKNVVTLLNNLSELDKKLQVTFQDLQTRRRFVLGAMIRQMQSTVRRIRSNVARMQVQLTTIESVATQMPLIRPIVHGANSTALSTEAATIALIANKEIIDQIEERIGTVTKRINEIVTRLSSSLSTQGTIMGNQVPKPLINILSNRPTAALAAAIAAAATGTTKAPKN</sequence>
<feature type="chain" id="PRO_5040151253" evidence="1">
    <location>
        <begin position="21"/>
        <end position="276"/>
    </location>
</feature>
<keyword evidence="1" id="KW-0732">Signal</keyword>
<reference evidence="2" key="1">
    <citation type="submission" date="2022-12" db="EMBL/GenBank/DDBJ databases">
        <title>Genome assemblies of Blomia tropicalis.</title>
        <authorList>
            <person name="Cui Y."/>
        </authorList>
    </citation>
    <scope>NUCLEOTIDE SEQUENCE</scope>
    <source>
        <tissue evidence="2">Adult mites</tissue>
    </source>
</reference>
<dbReference type="Proteomes" id="UP001142055">
    <property type="component" value="Chromosome 3"/>
</dbReference>
<dbReference type="AlphaFoldDB" id="A0A9Q0RIY5"/>
<proteinExistence type="predicted"/>
<protein>
    <submittedName>
        <fullName evidence="2">Uncharacterized protein</fullName>
    </submittedName>
</protein>
<organism evidence="2 3">
    <name type="scientific">Blomia tropicalis</name>
    <name type="common">Mite</name>
    <dbReference type="NCBI Taxonomy" id="40697"/>
    <lineage>
        <taxon>Eukaryota</taxon>
        <taxon>Metazoa</taxon>
        <taxon>Ecdysozoa</taxon>
        <taxon>Arthropoda</taxon>
        <taxon>Chelicerata</taxon>
        <taxon>Arachnida</taxon>
        <taxon>Acari</taxon>
        <taxon>Acariformes</taxon>
        <taxon>Sarcoptiformes</taxon>
        <taxon>Astigmata</taxon>
        <taxon>Glycyphagoidea</taxon>
        <taxon>Echimyopodidae</taxon>
        <taxon>Blomia</taxon>
    </lineage>
</organism>
<feature type="signal peptide" evidence="1">
    <location>
        <begin position="1"/>
        <end position="20"/>
    </location>
</feature>
<name>A0A9Q0RIY5_BLOTA</name>
<accession>A0A9Q0RIY5</accession>